<protein>
    <submittedName>
        <fullName evidence="1">Uncharacterized protein</fullName>
    </submittedName>
</protein>
<gene>
    <name evidence="1" type="ORF">M378DRAFT_13194</name>
</gene>
<dbReference type="InParanoid" id="A0A0C2SFI7"/>
<evidence type="ECO:0000313" key="1">
    <source>
        <dbReference type="EMBL" id="KIL61845.1"/>
    </source>
</evidence>
<dbReference type="EMBL" id="KN818278">
    <property type="protein sequence ID" value="KIL61845.1"/>
    <property type="molecule type" value="Genomic_DNA"/>
</dbReference>
<sequence>MSKFYVGYLLFVSTGEVNPFDKPINYNITLLARSFPLIEVGFLLGNYSRLIQYFRQTATVEETDLPPLHSQVQYPAMRQTDPNAQVLNLRLTTSNGQSSVLHWIDWISIDVPASSHS</sequence>
<name>A0A0C2SFI7_AMAMK</name>
<organism evidence="1 2">
    <name type="scientific">Amanita muscaria (strain Koide BX008)</name>
    <dbReference type="NCBI Taxonomy" id="946122"/>
    <lineage>
        <taxon>Eukaryota</taxon>
        <taxon>Fungi</taxon>
        <taxon>Dikarya</taxon>
        <taxon>Basidiomycota</taxon>
        <taxon>Agaricomycotina</taxon>
        <taxon>Agaricomycetes</taxon>
        <taxon>Agaricomycetidae</taxon>
        <taxon>Agaricales</taxon>
        <taxon>Pluteineae</taxon>
        <taxon>Amanitaceae</taxon>
        <taxon>Amanita</taxon>
    </lineage>
</organism>
<dbReference type="Proteomes" id="UP000054549">
    <property type="component" value="Unassembled WGS sequence"/>
</dbReference>
<dbReference type="AlphaFoldDB" id="A0A0C2SFI7"/>
<dbReference type="HOGENOM" id="CLU_2084275_0_0_1"/>
<accession>A0A0C2SFI7</accession>
<evidence type="ECO:0000313" key="2">
    <source>
        <dbReference type="Proteomes" id="UP000054549"/>
    </source>
</evidence>
<reference evidence="1 2" key="1">
    <citation type="submission" date="2014-04" db="EMBL/GenBank/DDBJ databases">
        <title>Evolutionary Origins and Diversification of the Mycorrhizal Mutualists.</title>
        <authorList>
            <consortium name="DOE Joint Genome Institute"/>
            <consortium name="Mycorrhizal Genomics Consortium"/>
            <person name="Kohler A."/>
            <person name="Kuo A."/>
            <person name="Nagy L.G."/>
            <person name="Floudas D."/>
            <person name="Copeland A."/>
            <person name="Barry K.W."/>
            <person name="Cichocki N."/>
            <person name="Veneault-Fourrey C."/>
            <person name="LaButti K."/>
            <person name="Lindquist E.A."/>
            <person name="Lipzen A."/>
            <person name="Lundell T."/>
            <person name="Morin E."/>
            <person name="Murat C."/>
            <person name="Riley R."/>
            <person name="Ohm R."/>
            <person name="Sun H."/>
            <person name="Tunlid A."/>
            <person name="Henrissat B."/>
            <person name="Grigoriev I.V."/>
            <person name="Hibbett D.S."/>
            <person name="Martin F."/>
        </authorList>
    </citation>
    <scope>NUCLEOTIDE SEQUENCE [LARGE SCALE GENOMIC DNA]</scope>
    <source>
        <strain evidence="1 2">Koide BX008</strain>
    </source>
</reference>
<proteinExistence type="predicted"/>
<keyword evidence="2" id="KW-1185">Reference proteome</keyword>